<reference evidence="4 5" key="1">
    <citation type="journal article" date="2020" name="bioRxiv">
        <title>Whole genome comparisons of ergot fungi reveals the divergence and evolution of species within the genus Claviceps are the result of varying mechanisms driving genome evolution and host range expansion.</title>
        <authorList>
            <person name="Wyka S.A."/>
            <person name="Mondo S.J."/>
            <person name="Liu M."/>
            <person name="Dettman J."/>
            <person name="Nalam V."/>
            <person name="Broders K.D."/>
        </authorList>
    </citation>
    <scope>NUCLEOTIDE SEQUENCE [LARGE SCALE GENOMIC DNA]</scope>
    <source>
        <strain evidence="4 5">CCC 1485</strain>
    </source>
</reference>
<organism evidence="4 5">
    <name type="scientific">Claviceps pazoutovae</name>
    <dbReference type="NCBI Taxonomy" id="1649127"/>
    <lineage>
        <taxon>Eukaryota</taxon>
        <taxon>Fungi</taxon>
        <taxon>Dikarya</taxon>
        <taxon>Ascomycota</taxon>
        <taxon>Pezizomycotina</taxon>
        <taxon>Sordariomycetes</taxon>
        <taxon>Hypocreomycetidae</taxon>
        <taxon>Hypocreales</taxon>
        <taxon>Clavicipitaceae</taxon>
        <taxon>Claviceps</taxon>
    </lineage>
</organism>
<dbReference type="SUPFAM" id="SSF56317">
    <property type="entry name" value="Carbon-nitrogen hydrolase"/>
    <property type="match status" value="1"/>
</dbReference>
<dbReference type="Pfam" id="PF00795">
    <property type="entry name" value="CN_hydrolase"/>
    <property type="match status" value="1"/>
</dbReference>
<comment type="caution">
    <text evidence="4">The sequence shown here is derived from an EMBL/GenBank/DDBJ whole genome shotgun (WGS) entry which is preliminary data.</text>
</comment>
<dbReference type="PANTHER" id="PTHR43674:SF16">
    <property type="entry name" value="CARBON-NITROGEN FAMILY, PUTATIVE (AFU_ORTHOLOGUE AFUA_5G02350)-RELATED"/>
    <property type="match status" value="1"/>
</dbReference>
<feature type="domain" description="CN hydrolase" evidence="3">
    <location>
        <begin position="27"/>
        <end position="326"/>
    </location>
</feature>
<evidence type="ECO:0000313" key="5">
    <source>
        <dbReference type="Proteomes" id="UP000706124"/>
    </source>
</evidence>
<protein>
    <recommendedName>
        <fullName evidence="3">CN hydrolase domain-containing protein</fullName>
    </recommendedName>
</protein>
<evidence type="ECO:0000256" key="1">
    <source>
        <dbReference type="ARBA" id="ARBA00022801"/>
    </source>
</evidence>
<dbReference type="InterPro" id="IPR050345">
    <property type="entry name" value="Aliph_Amidase/BUP"/>
</dbReference>
<gene>
    <name evidence="4" type="ORF">E4U60_003889</name>
</gene>
<evidence type="ECO:0000313" key="4">
    <source>
        <dbReference type="EMBL" id="KAG5946714.1"/>
    </source>
</evidence>
<dbReference type="OrthoDB" id="412018at2759"/>
<keyword evidence="5" id="KW-1185">Reference proteome</keyword>
<dbReference type="PROSITE" id="PS50263">
    <property type="entry name" value="CN_HYDROLASE"/>
    <property type="match status" value="1"/>
</dbReference>
<dbReference type="Gene3D" id="3.60.110.10">
    <property type="entry name" value="Carbon-nitrogen hydrolase"/>
    <property type="match status" value="1"/>
</dbReference>
<dbReference type="GO" id="GO:0016811">
    <property type="term" value="F:hydrolase activity, acting on carbon-nitrogen (but not peptide) bonds, in linear amides"/>
    <property type="evidence" value="ECO:0007669"/>
    <property type="project" value="TreeGrafter"/>
</dbReference>
<dbReference type="InterPro" id="IPR003010">
    <property type="entry name" value="C-N_Hydrolase"/>
</dbReference>
<sequence length="359" mass="38194">MTVTGDVEDVGVNNPSHIPKFTTMTKVKVAAIQLYSEPLALADNYTRAEAYIRSAANQGAHIAVLPEYHLSGWSSSHEAIASTAQHSPSYLEKYRTLAQSLHIAIVPGTLLEELPQNKNNDDGNDNDNDNDNGSGDDAQGQASLLANVAYFIGPDGTILGRYQKKNLWHPERPLLTADLDTPHEAFDTPWGRMGLLVCWDVMFPEACRALVADGAQVVIVPSFWLADDGGDEATALNPGCEKMLLDHVCVTRAVENALGVVYVNTGAPRGCFDGREGGKTFCGASQVALPIMGRVGVGGGGGVGVGGGEGESMGPEEQMGVFEMDLGVLDVAEGVYKVRRDIAREGWHYGPIGRGGAKE</sequence>
<dbReference type="CDD" id="cd07197">
    <property type="entry name" value="nitrilase"/>
    <property type="match status" value="1"/>
</dbReference>
<dbReference type="EMBL" id="SRPO01000031">
    <property type="protein sequence ID" value="KAG5946714.1"/>
    <property type="molecule type" value="Genomic_DNA"/>
</dbReference>
<keyword evidence="1" id="KW-0378">Hydrolase</keyword>
<dbReference type="PANTHER" id="PTHR43674">
    <property type="entry name" value="NITRILASE C965.09-RELATED"/>
    <property type="match status" value="1"/>
</dbReference>
<dbReference type="Proteomes" id="UP000706124">
    <property type="component" value="Unassembled WGS sequence"/>
</dbReference>
<name>A0A9P7SKH8_9HYPO</name>
<accession>A0A9P7SKH8</accession>
<dbReference type="InterPro" id="IPR036526">
    <property type="entry name" value="C-N_Hydrolase_sf"/>
</dbReference>
<proteinExistence type="predicted"/>
<feature type="region of interest" description="Disordered" evidence="2">
    <location>
        <begin position="114"/>
        <end position="139"/>
    </location>
</feature>
<evidence type="ECO:0000256" key="2">
    <source>
        <dbReference type="SAM" id="MobiDB-lite"/>
    </source>
</evidence>
<dbReference type="AlphaFoldDB" id="A0A9P7SKH8"/>
<evidence type="ECO:0000259" key="3">
    <source>
        <dbReference type="PROSITE" id="PS50263"/>
    </source>
</evidence>